<dbReference type="Pfam" id="PF25198">
    <property type="entry name" value="Spore_GerAC_N"/>
    <property type="match status" value="1"/>
</dbReference>
<feature type="domain" description="Spore germination protein N-terminal" evidence="9">
    <location>
        <begin position="30"/>
        <end position="209"/>
    </location>
</feature>
<feature type="domain" description="Spore germination GerAC-like C-terminal" evidence="8">
    <location>
        <begin position="219"/>
        <end position="383"/>
    </location>
</feature>
<dbReference type="OrthoDB" id="9816067at2"/>
<sequence length="393" mass="43734">MMCGKSKRRTGVFLAVFLILPLLVTGCWNNRDLTEINLVAGLGLDRTDDGKILLTVQVVEPAAIQSVSSGKGKGGGTQPMPVFVESFEGETVFEAIRGMLSLIDKKLFFSTAQVLILGENLSKDGIVEVLDFFQRDHEIDYTMDVLTAKGATPKEILEIETDMESIPALYIKGTAENTISRGTVKRTRLIDLIKDMDCIGKQPTIGQISKAGEKEVRTEGVAVFKEGKLVGWLDSRETRGFLFAIGKIKSTIVNIPAEKGKISMEIIRSKGNVKVAFENSKPVALIVKVELEANVGGHEGRGRLDSPEDLHILEKRLEEEIKNEIMLALHKTQMEYSSDIFGFGTYVHKHNPRYWKNAEKNWNDIFSKLPVDIRVDARIMRTGIVKSPVKKEE</sequence>
<comment type="similarity">
    <text evidence="2">Belongs to the GerABKC lipoprotein family.</text>
</comment>
<dbReference type="EMBL" id="NIOJ01000002">
    <property type="protein sequence ID" value="PNU01319.1"/>
    <property type="molecule type" value="Genomic_DNA"/>
</dbReference>
<evidence type="ECO:0000259" key="8">
    <source>
        <dbReference type="Pfam" id="PF05504"/>
    </source>
</evidence>
<dbReference type="PROSITE" id="PS51257">
    <property type="entry name" value="PROKAR_LIPOPROTEIN"/>
    <property type="match status" value="1"/>
</dbReference>
<organism evidence="10 11">
    <name type="scientific">Clostridium thermosuccinogenes</name>
    <dbReference type="NCBI Taxonomy" id="84032"/>
    <lineage>
        <taxon>Bacteria</taxon>
        <taxon>Bacillati</taxon>
        <taxon>Bacillota</taxon>
        <taxon>Clostridia</taxon>
        <taxon>Eubacteriales</taxon>
        <taxon>Clostridiaceae</taxon>
        <taxon>Clostridium</taxon>
    </lineage>
</organism>
<dbReference type="Gene3D" id="3.30.300.210">
    <property type="entry name" value="Nutrient germinant receptor protein C, domain 3"/>
    <property type="match status" value="1"/>
</dbReference>
<dbReference type="InterPro" id="IPR046953">
    <property type="entry name" value="Spore_GerAC-like_C"/>
</dbReference>
<dbReference type="Proteomes" id="UP000236151">
    <property type="component" value="Unassembled WGS sequence"/>
</dbReference>
<evidence type="ECO:0000259" key="9">
    <source>
        <dbReference type="Pfam" id="PF25198"/>
    </source>
</evidence>
<dbReference type="Gene3D" id="6.20.190.10">
    <property type="entry name" value="Nutrient germinant receptor protein C, domain 1"/>
    <property type="match status" value="1"/>
</dbReference>
<keyword evidence="7" id="KW-0449">Lipoprotein</keyword>
<evidence type="ECO:0000256" key="1">
    <source>
        <dbReference type="ARBA" id="ARBA00004635"/>
    </source>
</evidence>
<dbReference type="InterPro" id="IPR057336">
    <property type="entry name" value="GerAC_N"/>
</dbReference>
<accession>A0A2K2FRC1</accession>
<dbReference type="GO" id="GO:0016020">
    <property type="term" value="C:membrane"/>
    <property type="evidence" value="ECO:0007669"/>
    <property type="project" value="UniProtKB-SubCell"/>
</dbReference>
<dbReference type="Pfam" id="PF05504">
    <property type="entry name" value="Spore_GerAC"/>
    <property type="match status" value="1"/>
</dbReference>
<keyword evidence="11" id="KW-1185">Reference proteome</keyword>
<dbReference type="GO" id="GO:0009847">
    <property type="term" value="P:spore germination"/>
    <property type="evidence" value="ECO:0007669"/>
    <property type="project" value="InterPro"/>
</dbReference>
<dbReference type="AlphaFoldDB" id="A0A2K2FRC1"/>
<evidence type="ECO:0000256" key="3">
    <source>
        <dbReference type="ARBA" id="ARBA00022544"/>
    </source>
</evidence>
<dbReference type="RefSeq" id="WP_103079898.1">
    <property type="nucleotide sequence ID" value="NZ_CP021850.1"/>
</dbReference>
<gene>
    <name evidence="10" type="ORF">CDQ84_01235</name>
</gene>
<evidence type="ECO:0000256" key="5">
    <source>
        <dbReference type="ARBA" id="ARBA00023136"/>
    </source>
</evidence>
<keyword evidence="3" id="KW-0309">Germination</keyword>
<reference evidence="10 11" key="1">
    <citation type="submission" date="2017-06" db="EMBL/GenBank/DDBJ databases">
        <title>Investigating the central metabolism of Clostridium thermosuccinogenes.</title>
        <authorList>
            <person name="Koendjbiharie J.G."/>
            <person name="van Kranenburg R."/>
        </authorList>
    </citation>
    <scope>NUCLEOTIDE SEQUENCE [LARGE SCALE GENOMIC DNA]</scope>
    <source>
        <strain evidence="10 11">DSM 5806</strain>
    </source>
</reference>
<protein>
    <submittedName>
        <fullName evidence="10">Uncharacterized protein</fullName>
    </submittedName>
</protein>
<dbReference type="InterPro" id="IPR008844">
    <property type="entry name" value="Spore_GerAC-like"/>
</dbReference>
<evidence type="ECO:0000313" key="10">
    <source>
        <dbReference type="EMBL" id="PNU01319.1"/>
    </source>
</evidence>
<keyword evidence="6" id="KW-0564">Palmitate</keyword>
<dbReference type="PANTHER" id="PTHR35789:SF1">
    <property type="entry name" value="SPORE GERMINATION PROTEIN B3"/>
    <property type="match status" value="1"/>
</dbReference>
<comment type="subcellular location">
    <subcellularLocation>
        <location evidence="1">Membrane</location>
        <topology evidence="1">Lipid-anchor</topology>
    </subcellularLocation>
</comment>
<keyword evidence="5" id="KW-0472">Membrane</keyword>
<dbReference type="InterPro" id="IPR038501">
    <property type="entry name" value="Spore_GerAC_C_sf"/>
</dbReference>
<evidence type="ECO:0000256" key="6">
    <source>
        <dbReference type="ARBA" id="ARBA00023139"/>
    </source>
</evidence>
<evidence type="ECO:0000313" key="11">
    <source>
        <dbReference type="Proteomes" id="UP000236151"/>
    </source>
</evidence>
<evidence type="ECO:0000256" key="2">
    <source>
        <dbReference type="ARBA" id="ARBA00007886"/>
    </source>
</evidence>
<evidence type="ECO:0000256" key="4">
    <source>
        <dbReference type="ARBA" id="ARBA00022729"/>
    </source>
</evidence>
<proteinExistence type="inferred from homology"/>
<keyword evidence="4" id="KW-0732">Signal</keyword>
<name>A0A2K2FRC1_9CLOT</name>
<dbReference type="NCBIfam" id="TIGR02887">
    <property type="entry name" value="spore_ger_x_C"/>
    <property type="match status" value="1"/>
</dbReference>
<dbReference type="PANTHER" id="PTHR35789">
    <property type="entry name" value="SPORE GERMINATION PROTEIN B3"/>
    <property type="match status" value="1"/>
</dbReference>
<evidence type="ECO:0000256" key="7">
    <source>
        <dbReference type="ARBA" id="ARBA00023288"/>
    </source>
</evidence>
<dbReference type="KEGG" id="cthd:CDO33_04505"/>
<comment type="caution">
    <text evidence="10">The sequence shown here is derived from an EMBL/GenBank/DDBJ whole genome shotgun (WGS) entry which is preliminary data.</text>
</comment>